<evidence type="ECO:0000313" key="3">
    <source>
        <dbReference type="EMBL" id="GAA0354751.1"/>
    </source>
</evidence>
<dbReference type="InterPro" id="IPR012312">
    <property type="entry name" value="Hemerythrin-like"/>
</dbReference>
<proteinExistence type="predicted"/>
<evidence type="ECO:0000256" key="1">
    <source>
        <dbReference type="SAM" id="MobiDB-lite"/>
    </source>
</evidence>
<dbReference type="PANTHER" id="PTHR35585:SF1">
    <property type="entry name" value="HHE DOMAIN PROTEIN (AFU_ORTHOLOGUE AFUA_4G00730)"/>
    <property type="match status" value="1"/>
</dbReference>
<gene>
    <name evidence="3" type="ORF">GCM10010151_50340</name>
</gene>
<protein>
    <recommendedName>
        <fullName evidence="2">Hemerythrin-like domain-containing protein</fullName>
    </recommendedName>
</protein>
<feature type="compositionally biased region" description="Basic residues" evidence="1">
    <location>
        <begin position="122"/>
        <end position="133"/>
    </location>
</feature>
<comment type="caution">
    <text evidence="3">The sequence shown here is derived from an EMBL/GenBank/DDBJ whole genome shotgun (WGS) entry which is preliminary data.</text>
</comment>
<dbReference type="EMBL" id="BAAABM010000047">
    <property type="protein sequence ID" value="GAA0354751.1"/>
    <property type="molecule type" value="Genomic_DNA"/>
</dbReference>
<dbReference type="Gene3D" id="1.20.120.520">
    <property type="entry name" value="nmb1532 protein domain like"/>
    <property type="match status" value="1"/>
</dbReference>
<evidence type="ECO:0000313" key="4">
    <source>
        <dbReference type="Proteomes" id="UP001501822"/>
    </source>
</evidence>
<keyword evidence="4" id="KW-1185">Reference proteome</keyword>
<sequence>MFRDYETAASAVQRRGVVEILIRELSKHASLEELLVYPLAKKVIPEMAGEVDEHLSEHMGLKRILASLDRLSAGDRLEGDLVAELRREVEHHVQEEEGEFFPRLREALGPEALGDLGEQLRKGKRAAPTRPHPHAPNEPPALAMAAPVAAVYDRVRDRLQRRPRT</sequence>
<feature type="region of interest" description="Disordered" evidence="1">
    <location>
        <begin position="114"/>
        <end position="144"/>
    </location>
</feature>
<organism evidence="3 4">
    <name type="scientific">Actinoallomurus spadix</name>
    <dbReference type="NCBI Taxonomy" id="79912"/>
    <lineage>
        <taxon>Bacteria</taxon>
        <taxon>Bacillati</taxon>
        <taxon>Actinomycetota</taxon>
        <taxon>Actinomycetes</taxon>
        <taxon>Streptosporangiales</taxon>
        <taxon>Thermomonosporaceae</taxon>
        <taxon>Actinoallomurus</taxon>
    </lineage>
</organism>
<dbReference type="Pfam" id="PF01814">
    <property type="entry name" value="Hemerythrin"/>
    <property type="match status" value="1"/>
</dbReference>
<accession>A0ABN0X4Q9</accession>
<name>A0ABN0X4Q9_9ACTN</name>
<dbReference type="PANTHER" id="PTHR35585">
    <property type="entry name" value="HHE DOMAIN PROTEIN (AFU_ORTHOLOGUE AFUA_4G00730)"/>
    <property type="match status" value="1"/>
</dbReference>
<evidence type="ECO:0000259" key="2">
    <source>
        <dbReference type="Pfam" id="PF01814"/>
    </source>
</evidence>
<reference evidence="3 4" key="1">
    <citation type="journal article" date="2019" name="Int. J. Syst. Evol. Microbiol.">
        <title>The Global Catalogue of Microorganisms (GCM) 10K type strain sequencing project: providing services to taxonomists for standard genome sequencing and annotation.</title>
        <authorList>
            <consortium name="The Broad Institute Genomics Platform"/>
            <consortium name="The Broad Institute Genome Sequencing Center for Infectious Disease"/>
            <person name="Wu L."/>
            <person name="Ma J."/>
        </authorList>
    </citation>
    <scope>NUCLEOTIDE SEQUENCE [LARGE SCALE GENOMIC DNA]</scope>
    <source>
        <strain evidence="3 4">JCM 3146</strain>
    </source>
</reference>
<dbReference type="Proteomes" id="UP001501822">
    <property type="component" value="Unassembled WGS sequence"/>
</dbReference>
<feature type="domain" description="Hemerythrin-like" evidence="2">
    <location>
        <begin position="8"/>
        <end position="104"/>
    </location>
</feature>